<dbReference type="InterPro" id="IPR036463">
    <property type="entry name" value="Urease_gamma_sf"/>
</dbReference>
<dbReference type="Pfam" id="PF00547">
    <property type="entry name" value="Urease_gamma"/>
    <property type="match status" value="1"/>
</dbReference>
<comment type="catalytic activity">
    <reaction evidence="4">
        <text>urea + 2 H2O + H(+) = hydrogencarbonate + 2 NH4(+)</text>
        <dbReference type="Rhea" id="RHEA:20557"/>
        <dbReference type="ChEBI" id="CHEBI:15377"/>
        <dbReference type="ChEBI" id="CHEBI:15378"/>
        <dbReference type="ChEBI" id="CHEBI:16199"/>
        <dbReference type="ChEBI" id="CHEBI:17544"/>
        <dbReference type="ChEBI" id="CHEBI:28938"/>
        <dbReference type="EC" id="3.5.1.5"/>
    </reaction>
</comment>
<keyword evidence="3 5" id="KW-0378">Hydrolase</keyword>
<name>A0ABV4SM40_9ACTN</name>
<dbReference type="NCBIfam" id="TIGR00192">
    <property type="entry name" value="urease_beta"/>
    <property type="match status" value="1"/>
</dbReference>
<proteinExistence type="predicted"/>
<evidence type="ECO:0000313" key="5">
    <source>
        <dbReference type="EMBL" id="MFA3839075.1"/>
    </source>
</evidence>
<accession>A0ABV4SM40</accession>
<dbReference type="RefSeq" id="WP_344388659.1">
    <property type="nucleotide sequence ID" value="NZ_BAAAKQ010000076.1"/>
</dbReference>
<dbReference type="Pfam" id="PF00699">
    <property type="entry name" value="Urease_beta"/>
    <property type="match status" value="1"/>
</dbReference>
<dbReference type="Proteomes" id="UP001571476">
    <property type="component" value="Unassembled WGS sequence"/>
</dbReference>
<dbReference type="PANTHER" id="PTHR33569">
    <property type="entry name" value="UREASE"/>
    <property type="match status" value="1"/>
</dbReference>
<dbReference type="Gene3D" id="2.10.150.10">
    <property type="entry name" value="Urease, beta subunit"/>
    <property type="match status" value="1"/>
</dbReference>
<dbReference type="EC" id="3.5.1.5" evidence="2"/>
<dbReference type="SUPFAM" id="SSF54111">
    <property type="entry name" value="Urease, gamma-subunit"/>
    <property type="match status" value="1"/>
</dbReference>
<comment type="caution">
    <text evidence="5">The sequence shown here is derived from an EMBL/GenBank/DDBJ whole genome shotgun (WGS) entry which is preliminary data.</text>
</comment>
<gene>
    <name evidence="5" type="primary">ureA</name>
    <name evidence="5" type="ORF">ACEG43_23355</name>
</gene>
<evidence type="ECO:0000313" key="6">
    <source>
        <dbReference type="Proteomes" id="UP001571476"/>
    </source>
</evidence>
<reference evidence="5 6" key="1">
    <citation type="submission" date="2024-08" db="EMBL/GenBank/DDBJ databases">
        <title>Genome sequence of Streptomyces aureus CACIA-1.46HGO.</title>
        <authorList>
            <person name="Evangelista-Martinez Z."/>
        </authorList>
    </citation>
    <scope>NUCLEOTIDE SEQUENCE [LARGE SCALE GENOMIC DNA]</scope>
    <source>
        <strain evidence="5 6">CACIA-1.46HGO</strain>
    </source>
</reference>
<dbReference type="NCBIfam" id="NF009671">
    <property type="entry name" value="PRK13192.1"/>
    <property type="match status" value="1"/>
</dbReference>
<dbReference type="InterPro" id="IPR050069">
    <property type="entry name" value="Urease_subunit"/>
</dbReference>
<evidence type="ECO:0000256" key="2">
    <source>
        <dbReference type="ARBA" id="ARBA00012934"/>
    </source>
</evidence>
<evidence type="ECO:0000256" key="3">
    <source>
        <dbReference type="ARBA" id="ARBA00022801"/>
    </source>
</evidence>
<comment type="pathway">
    <text evidence="1">Nitrogen metabolism; urea degradation; CO(2) and NH(3) from urea (urease route): step 1/1.</text>
</comment>
<sequence length="237" mass="24347">MRLTPTERDRLLLFGAAELARARRARGLRLNVPEATALIADTACEAARDGARLAEAVAAARKALGPDDVLPGVPDVVTEIHVEAVFDDGTRLAVVSDPFGGGSLGAQAPGAVLPAAEAPAGQPAPVRTVTVRNTASVPISVTSHFHFFEANPRLDFDRAAAFGMRLAMPAGASTRFAPGSESEVGLVPIGGDRVVIGFAGLVDGPLDAPGARRDALIRAAACGYLGARPDDDQEASP</sequence>
<evidence type="ECO:0000256" key="1">
    <source>
        <dbReference type="ARBA" id="ARBA00004897"/>
    </source>
</evidence>
<dbReference type="InterPro" id="IPR036461">
    <property type="entry name" value="Urease_betasu_sf"/>
</dbReference>
<dbReference type="InterPro" id="IPR002026">
    <property type="entry name" value="Urease_gamma/gamma-beta_su"/>
</dbReference>
<dbReference type="NCBIfam" id="TIGR00193">
    <property type="entry name" value="urease_gam"/>
    <property type="match status" value="1"/>
</dbReference>
<dbReference type="Gene3D" id="3.30.280.10">
    <property type="entry name" value="Urease, gamma-like subunit"/>
    <property type="match status" value="1"/>
</dbReference>
<dbReference type="CDD" id="cd00407">
    <property type="entry name" value="Urease_beta"/>
    <property type="match status" value="1"/>
</dbReference>
<dbReference type="SUPFAM" id="SSF51278">
    <property type="entry name" value="Urease, beta-subunit"/>
    <property type="match status" value="1"/>
</dbReference>
<protein>
    <recommendedName>
        <fullName evidence="2">urease</fullName>
        <ecNumber evidence="2">3.5.1.5</ecNumber>
    </recommendedName>
</protein>
<dbReference type="PANTHER" id="PTHR33569:SF1">
    <property type="entry name" value="UREASE"/>
    <property type="match status" value="1"/>
</dbReference>
<dbReference type="EMBL" id="JBGOSP010000011">
    <property type="protein sequence ID" value="MFA3839075.1"/>
    <property type="molecule type" value="Genomic_DNA"/>
</dbReference>
<dbReference type="GO" id="GO:0009039">
    <property type="term" value="F:urease activity"/>
    <property type="evidence" value="ECO:0007669"/>
    <property type="project" value="UniProtKB-EC"/>
</dbReference>
<organism evidence="5 6">
    <name type="scientific">Streptomyces aureus</name>
    <dbReference type="NCBI Taxonomy" id="193461"/>
    <lineage>
        <taxon>Bacteria</taxon>
        <taxon>Bacillati</taxon>
        <taxon>Actinomycetota</taxon>
        <taxon>Actinomycetes</taxon>
        <taxon>Kitasatosporales</taxon>
        <taxon>Streptomycetaceae</taxon>
        <taxon>Streptomyces</taxon>
    </lineage>
</organism>
<dbReference type="InterPro" id="IPR002019">
    <property type="entry name" value="Urease_beta-like"/>
</dbReference>
<keyword evidence="6" id="KW-1185">Reference proteome</keyword>
<evidence type="ECO:0000256" key="4">
    <source>
        <dbReference type="ARBA" id="ARBA00047778"/>
    </source>
</evidence>